<dbReference type="EMBL" id="CADCTR010000982">
    <property type="protein sequence ID" value="CAA9275579.1"/>
    <property type="molecule type" value="Genomic_DNA"/>
</dbReference>
<evidence type="ECO:0000313" key="1">
    <source>
        <dbReference type="EMBL" id="CAA9275579.1"/>
    </source>
</evidence>
<organism evidence="1">
    <name type="scientific">uncultured Chloroflexia bacterium</name>
    <dbReference type="NCBI Taxonomy" id="1672391"/>
    <lineage>
        <taxon>Bacteria</taxon>
        <taxon>Bacillati</taxon>
        <taxon>Chloroflexota</taxon>
        <taxon>Chloroflexia</taxon>
        <taxon>environmental samples</taxon>
    </lineage>
</organism>
<reference evidence="1" key="1">
    <citation type="submission" date="2020-02" db="EMBL/GenBank/DDBJ databases">
        <authorList>
            <person name="Meier V. D."/>
        </authorList>
    </citation>
    <scope>NUCLEOTIDE SEQUENCE</scope>
    <source>
        <strain evidence="1">AVDCRST_MAG93</strain>
    </source>
</reference>
<name>A0A6J4JBM1_9CHLR</name>
<sequence>MSYRDTARRLQALEARADAEAVVLIDNLLRSLSDDELEALTAASDDTLSALTDAELERLLAEHKPTYADYKELCALVEERRASST</sequence>
<accession>A0A6J4JBM1</accession>
<protein>
    <submittedName>
        <fullName evidence="1">Uncharacterized protein</fullName>
    </submittedName>
</protein>
<gene>
    <name evidence="1" type="ORF">AVDCRST_MAG93-2868</name>
</gene>
<proteinExistence type="predicted"/>
<dbReference type="AlphaFoldDB" id="A0A6J4JBM1"/>